<dbReference type="OrthoDB" id="2270193at2759"/>
<dbReference type="Pfam" id="PF25540">
    <property type="entry name" value="DUF7923"/>
    <property type="match status" value="1"/>
</dbReference>
<evidence type="ECO:0000313" key="8">
    <source>
        <dbReference type="Proteomes" id="UP000011096"/>
    </source>
</evidence>
<evidence type="ECO:0000256" key="1">
    <source>
        <dbReference type="ARBA" id="ARBA00022723"/>
    </source>
</evidence>
<dbReference type="AlphaFoldDB" id="A0A7J6JM22"/>
<comment type="caution">
    <text evidence="7">The sequence shown here is derived from an EMBL/GenBank/DDBJ whole genome shotgun (WGS) entry which is preliminary data.</text>
</comment>
<dbReference type="InParanoid" id="A0A7J6JM22"/>
<reference evidence="7 8" key="2">
    <citation type="submission" date="2020-04" db="EMBL/GenBank/DDBJ databases">
        <title>Genome sequencing and assembly of multiple isolates from the Colletotrichum gloeosporioides species complex.</title>
        <authorList>
            <person name="Gan P."/>
            <person name="Shirasu K."/>
        </authorList>
    </citation>
    <scope>NUCLEOTIDE SEQUENCE [LARGE SCALE GENOMIC DNA]</scope>
    <source>
        <strain evidence="7 8">Nara gc5</strain>
    </source>
</reference>
<evidence type="ECO:0000256" key="4">
    <source>
        <dbReference type="PROSITE-ProRule" id="PRU00723"/>
    </source>
</evidence>
<dbReference type="SMART" id="SM00356">
    <property type="entry name" value="ZnF_C3H1"/>
    <property type="match status" value="1"/>
</dbReference>
<dbReference type="Pfam" id="PF25543">
    <property type="entry name" value="zf-CCCH_tandem"/>
    <property type="match status" value="1"/>
</dbReference>
<dbReference type="InterPro" id="IPR057683">
    <property type="entry name" value="DUF7923"/>
</dbReference>
<keyword evidence="1 4" id="KW-0479">Metal-binding</keyword>
<dbReference type="PANTHER" id="PTHR37543:SF1">
    <property type="entry name" value="CCCH ZINC FINGER DNA BINDING PROTEIN (AFU_ORTHOLOGUE AFUA_5G12760)"/>
    <property type="match status" value="1"/>
</dbReference>
<dbReference type="Proteomes" id="UP000011096">
    <property type="component" value="Unassembled WGS sequence"/>
</dbReference>
<keyword evidence="2 4" id="KW-0863">Zinc-finger</keyword>
<dbReference type="InterPro" id="IPR057654">
    <property type="entry name" value="Znf-CCCH_tandem"/>
</dbReference>
<feature type="domain" description="C3H1-type" evidence="6">
    <location>
        <begin position="401"/>
        <end position="429"/>
    </location>
</feature>
<dbReference type="RefSeq" id="XP_066009679.1">
    <property type="nucleotide sequence ID" value="XM_066150864.1"/>
</dbReference>
<protein>
    <recommendedName>
        <fullName evidence="6">C3H1-type domain-containing protein</fullName>
    </recommendedName>
</protein>
<sequence length="502" mass="56179">MDGANDLTQYVRQLELFRHQDHARDQMIGEILTRYEHLQRAYQEKCDDYSNEVESRRMWQTKAGTYDREMQALSKSLKTTESNPFVFVIIDGDGAVFQDMLLKAGADGGSQAGYLLHNEIMNYVSEAYPQAASQDWSVMVQIVLNLDGLAKKLHACGIISNTAAERTLSDFGRGFGRAQPLFSFIDVGSGKESADHKIRETLRLMVRINQCKHIFFGPCHDNGYLPVLEPYKLDPKVYPRLTLIETTPAEEGFKHLNFHRISFKSVFRSEKLPDRVERPSVSSVSSVSAVASPPTAGMQPLPPPVHVPTSNGNGGALLRSNTNESQPQRVASPQSSSGGAQTPTSWSVVTKVSTGKTVDISSKKPAPKKYYFLNVESQRVDEQFPRIDPNVEKRFKERMTKSGKNLCNNFHLHGFCKNGDACPFLHGEKLSQGELTLLKQKSRGIPCNDMSGCDNADCMLGHHCRWLKNCEHSSCRFHGYHDIDTKPRVKVYEDGTTQMLAA</sequence>
<organism evidence="7 8">
    <name type="scientific">Colletotrichum fructicola (strain Nara gc5)</name>
    <name type="common">Anthracnose fungus</name>
    <name type="synonym">Colletotrichum gloeosporioides (strain Nara gc5)</name>
    <dbReference type="NCBI Taxonomy" id="1213859"/>
    <lineage>
        <taxon>Eukaryota</taxon>
        <taxon>Fungi</taxon>
        <taxon>Dikarya</taxon>
        <taxon>Ascomycota</taxon>
        <taxon>Pezizomycotina</taxon>
        <taxon>Sordariomycetes</taxon>
        <taxon>Hypocreomycetidae</taxon>
        <taxon>Glomerellales</taxon>
        <taxon>Glomerellaceae</taxon>
        <taxon>Colletotrichum</taxon>
        <taxon>Colletotrichum gloeosporioides species complex</taxon>
    </lineage>
</organism>
<dbReference type="PROSITE" id="PS50103">
    <property type="entry name" value="ZF_C3H1"/>
    <property type="match status" value="1"/>
</dbReference>
<feature type="compositionally biased region" description="Polar residues" evidence="5">
    <location>
        <begin position="319"/>
        <end position="343"/>
    </location>
</feature>
<dbReference type="SUPFAM" id="SSF90229">
    <property type="entry name" value="CCCH zinc finger"/>
    <property type="match status" value="1"/>
</dbReference>
<dbReference type="GO" id="GO:0008270">
    <property type="term" value="F:zinc ion binding"/>
    <property type="evidence" value="ECO:0007669"/>
    <property type="project" value="UniProtKB-KW"/>
</dbReference>
<feature type="region of interest" description="Disordered" evidence="5">
    <location>
        <begin position="274"/>
        <end position="347"/>
    </location>
</feature>
<dbReference type="InterPro" id="IPR000571">
    <property type="entry name" value="Znf_CCCH"/>
</dbReference>
<evidence type="ECO:0000256" key="2">
    <source>
        <dbReference type="ARBA" id="ARBA00022771"/>
    </source>
</evidence>
<evidence type="ECO:0000256" key="5">
    <source>
        <dbReference type="SAM" id="MobiDB-lite"/>
    </source>
</evidence>
<dbReference type="EMBL" id="ANPB02000001">
    <property type="protein sequence ID" value="KAF4491023.1"/>
    <property type="molecule type" value="Genomic_DNA"/>
</dbReference>
<name>A0A7J6JM22_COLFN</name>
<dbReference type="Gene3D" id="6.10.250.3220">
    <property type="match status" value="1"/>
</dbReference>
<keyword evidence="3 4" id="KW-0862">Zinc</keyword>
<feature type="zinc finger region" description="C3H1-type" evidence="4">
    <location>
        <begin position="401"/>
        <end position="429"/>
    </location>
</feature>
<dbReference type="GeneID" id="43609306"/>
<dbReference type="Pfam" id="PF25542">
    <property type="entry name" value="zf-CCCH_12"/>
    <property type="match status" value="1"/>
</dbReference>
<evidence type="ECO:0000313" key="7">
    <source>
        <dbReference type="EMBL" id="KAF4491023.1"/>
    </source>
</evidence>
<evidence type="ECO:0000259" key="6">
    <source>
        <dbReference type="PROSITE" id="PS50103"/>
    </source>
</evidence>
<dbReference type="PANTHER" id="PTHR37543">
    <property type="entry name" value="CCCH ZINC FINGER DNA BINDING PROTEIN (AFU_ORTHOLOGUE AFUA_5G12760)"/>
    <property type="match status" value="1"/>
</dbReference>
<dbReference type="InterPro" id="IPR036855">
    <property type="entry name" value="Znf_CCCH_sf"/>
</dbReference>
<evidence type="ECO:0000256" key="3">
    <source>
        <dbReference type="ARBA" id="ARBA00022833"/>
    </source>
</evidence>
<keyword evidence="8" id="KW-1185">Reference proteome</keyword>
<gene>
    <name evidence="7" type="ORF">CGGC5_v001658</name>
</gene>
<accession>A0A7J6JM22</accession>
<proteinExistence type="predicted"/>
<feature type="compositionally biased region" description="Low complexity" evidence="5">
    <location>
        <begin position="280"/>
        <end position="292"/>
    </location>
</feature>
<reference evidence="7 8" key="1">
    <citation type="submission" date="2012-08" db="EMBL/GenBank/DDBJ databases">
        <authorList>
            <person name="Gan P.H.P."/>
            <person name="Ikeda K."/>
            <person name="Irieda H."/>
            <person name="Narusaka M."/>
            <person name="O'Connell R.J."/>
            <person name="Narusaka Y."/>
            <person name="Takano Y."/>
            <person name="Kubo Y."/>
            <person name="Shirasu K."/>
        </authorList>
    </citation>
    <scope>NUCLEOTIDE SEQUENCE [LARGE SCALE GENOMIC DNA]</scope>
    <source>
        <strain evidence="7 8">Nara gc5</strain>
    </source>
</reference>